<dbReference type="InterPro" id="IPR024079">
    <property type="entry name" value="MetalloPept_cat_dom_sf"/>
</dbReference>
<sequence length="519" mass="59577">MNGYNSDLIITSDNSEIYQLPELVTLHKSCKSNPAEKEIFVHLKRNSDSVLANTNLTIWLVDSNSDLQHVSYNVMENIGPFFMYHDLDSCSAAVYFYKRQQFDGTVDNRYIIDAVPYDIKTKKAKPSKYNMIKTSELKHPEVRLKKGRLSSDSSELLVIQEKEAQEIEKQKWINIKSNLEYPKNVYIETLVIVNYDMVDKFEKNYASLVSNILVTFNTVDMLYAKIDRPKIKINIAGIIIGVERESFSALLKLKCYKSSRLSDEEEMEPKCIASAVKSILFEHKKVFSPNSYDVVVFLTNYNLHSYSLNTDGSIKTYSVDGFAFTPEHEYNGYKMALDDTRIVVATYFDDAFQSFPVIAHEMAHLFNVLHDQGELRKSNGECNANIMRTDGTFCTKCLTFSDTTARQLSDFFGTREGCIYLNEPRSLYYPPQPQLSMNDDEQCQCYGFMSAKKFDRSFWFQLRIPFMSNAYCQTRLKCISSSSGYDEPTFAFGTTLPMDGTPCDSNKVCWNKKCTKIVN</sequence>
<keyword evidence="5" id="KW-1185">Reference proteome</keyword>
<name>A0AA39C8J2_9HYME</name>
<accession>A0AA39C8J2</accession>
<organism evidence="4 5">
    <name type="scientific">Microctonus aethiopoides</name>
    <dbReference type="NCBI Taxonomy" id="144406"/>
    <lineage>
        <taxon>Eukaryota</taxon>
        <taxon>Metazoa</taxon>
        <taxon>Ecdysozoa</taxon>
        <taxon>Arthropoda</taxon>
        <taxon>Hexapoda</taxon>
        <taxon>Insecta</taxon>
        <taxon>Pterygota</taxon>
        <taxon>Neoptera</taxon>
        <taxon>Endopterygota</taxon>
        <taxon>Hymenoptera</taxon>
        <taxon>Apocrita</taxon>
        <taxon>Ichneumonoidea</taxon>
        <taxon>Braconidae</taxon>
        <taxon>Euphorinae</taxon>
        <taxon>Microctonus</taxon>
    </lineage>
</organism>
<dbReference type="Gene3D" id="3.40.390.10">
    <property type="entry name" value="Collagenase (Catalytic Domain)"/>
    <property type="match status" value="1"/>
</dbReference>
<feature type="binding site" evidence="2">
    <location>
        <position position="370"/>
    </location>
    <ligand>
        <name>Zn(2+)</name>
        <dbReference type="ChEBI" id="CHEBI:29105"/>
        <note>catalytic</note>
    </ligand>
</feature>
<reference evidence="4" key="2">
    <citation type="submission" date="2023-03" db="EMBL/GenBank/DDBJ databases">
        <authorList>
            <person name="Inwood S.N."/>
            <person name="Skelly J.G."/>
            <person name="Guhlin J."/>
            <person name="Harrop T.W.R."/>
            <person name="Goldson S.G."/>
            <person name="Dearden P.K."/>
        </authorList>
    </citation>
    <scope>NUCLEOTIDE SEQUENCE</scope>
    <source>
        <strain evidence="4">Irish</strain>
        <tissue evidence="4">Whole body</tissue>
    </source>
</reference>
<comment type="caution">
    <text evidence="2">Lacks conserved residue(s) required for the propagation of feature annotation.</text>
</comment>
<feature type="binding site" evidence="2">
    <location>
        <position position="364"/>
    </location>
    <ligand>
        <name>Zn(2+)</name>
        <dbReference type="ChEBI" id="CHEBI:29105"/>
        <note>catalytic</note>
    </ligand>
</feature>
<dbReference type="GO" id="GO:0004222">
    <property type="term" value="F:metalloendopeptidase activity"/>
    <property type="evidence" value="ECO:0007669"/>
    <property type="project" value="InterPro"/>
</dbReference>
<evidence type="ECO:0000313" key="4">
    <source>
        <dbReference type="EMBL" id="KAK0159894.1"/>
    </source>
</evidence>
<reference evidence="4" key="1">
    <citation type="journal article" date="2023" name="bioRxiv">
        <title>Scaffold-level genome assemblies of two parasitoid biocontrol wasps reveal the parthenogenesis mechanism and an associated novel virus.</title>
        <authorList>
            <person name="Inwood S."/>
            <person name="Skelly J."/>
            <person name="Guhlin J."/>
            <person name="Harrop T."/>
            <person name="Goldson S."/>
            <person name="Dearden P."/>
        </authorList>
    </citation>
    <scope>NUCLEOTIDE SEQUENCE</scope>
    <source>
        <strain evidence="4">Irish</strain>
        <tissue evidence="4">Whole body</tissue>
    </source>
</reference>
<dbReference type="SUPFAM" id="SSF55486">
    <property type="entry name" value="Metalloproteases ('zincins'), catalytic domain"/>
    <property type="match status" value="1"/>
</dbReference>
<dbReference type="GO" id="GO:0046872">
    <property type="term" value="F:metal ion binding"/>
    <property type="evidence" value="ECO:0007669"/>
    <property type="project" value="UniProtKB-KW"/>
</dbReference>
<comment type="caution">
    <text evidence="4">The sequence shown here is derived from an EMBL/GenBank/DDBJ whole genome shotgun (WGS) entry which is preliminary data.</text>
</comment>
<feature type="binding site" evidence="2">
    <location>
        <position position="360"/>
    </location>
    <ligand>
        <name>Zn(2+)</name>
        <dbReference type="ChEBI" id="CHEBI:29105"/>
        <note>catalytic</note>
    </ligand>
</feature>
<dbReference type="PANTHER" id="PTHR11905:SF159">
    <property type="entry name" value="ADAM METALLOPROTEASE"/>
    <property type="match status" value="1"/>
</dbReference>
<keyword evidence="1" id="KW-0378">Hydrolase</keyword>
<dbReference type="InterPro" id="IPR001590">
    <property type="entry name" value="Peptidase_M12B"/>
</dbReference>
<keyword evidence="2" id="KW-0862">Zinc</keyword>
<dbReference type="AlphaFoldDB" id="A0AA39C8J2"/>
<protein>
    <recommendedName>
        <fullName evidence="3">Peptidase M12B domain-containing protein</fullName>
    </recommendedName>
</protein>
<dbReference type="GO" id="GO:0006509">
    <property type="term" value="P:membrane protein ectodomain proteolysis"/>
    <property type="evidence" value="ECO:0007669"/>
    <property type="project" value="TreeGrafter"/>
</dbReference>
<gene>
    <name evidence="4" type="ORF">PV328_007358</name>
</gene>
<keyword evidence="2" id="KW-0479">Metal-binding</keyword>
<dbReference type="Proteomes" id="UP001168990">
    <property type="component" value="Unassembled WGS sequence"/>
</dbReference>
<evidence type="ECO:0000256" key="2">
    <source>
        <dbReference type="PROSITE-ProRule" id="PRU00276"/>
    </source>
</evidence>
<keyword evidence="1" id="KW-0482">Metalloprotease</keyword>
<evidence type="ECO:0000313" key="5">
    <source>
        <dbReference type="Proteomes" id="UP001168990"/>
    </source>
</evidence>
<dbReference type="PROSITE" id="PS50215">
    <property type="entry name" value="ADAM_MEPRO"/>
    <property type="match status" value="1"/>
</dbReference>
<evidence type="ECO:0000259" key="3">
    <source>
        <dbReference type="PROSITE" id="PS50215"/>
    </source>
</evidence>
<dbReference type="EMBL" id="JAQQBS010001423">
    <property type="protein sequence ID" value="KAK0159894.1"/>
    <property type="molecule type" value="Genomic_DNA"/>
</dbReference>
<feature type="domain" description="Peptidase M12B" evidence="3">
    <location>
        <begin position="185"/>
        <end position="424"/>
    </location>
</feature>
<evidence type="ECO:0000256" key="1">
    <source>
        <dbReference type="ARBA" id="ARBA00023049"/>
    </source>
</evidence>
<keyword evidence="1" id="KW-0645">Protease</keyword>
<dbReference type="PANTHER" id="PTHR11905">
    <property type="entry name" value="ADAM A DISINTEGRIN AND METALLOPROTEASE DOMAIN"/>
    <property type="match status" value="1"/>
</dbReference>
<feature type="active site" evidence="2">
    <location>
        <position position="361"/>
    </location>
</feature>
<proteinExistence type="predicted"/>